<keyword evidence="2" id="KW-1133">Transmembrane helix</keyword>
<keyword evidence="2" id="KW-0472">Membrane</keyword>
<accession>A0A2B4R5R5</accession>
<reference evidence="4" key="1">
    <citation type="journal article" date="2017" name="bioRxiv">
        <title>Comparative analysis of the genomes of Stylophora pistillata and Acropora digitifera provides evidence for extensive differences between species of corals.</title>
        <authorList>
            <person name="Voolstra C.R."/>
            <person name="Li Y."/>
            <person name="Liew Y.J."/>
            <person name="Baumgarten S."/>
            <person name="Zoccola D."/>
            <person name="Flot J.-F."/>
            <person name="Tambutte S."/>
            <person name="Allemand D."/>
            <person name="Aranda M."/>
        </authorList>
    </citation>
    <scope>NUCLEOTIDE SEQUENCE [LARGE SCALE GENOMIC DNA]</scope>
</reference>
<organism evidence="3 4">
    <name type="scientific">Stylophora pistillata</name>
    <name type="common">Smooth cauliflower coral</name>
    <dbReference type="NCBI Taxonomy" id="50429"/>
    <lineage>
        <taxon>Eukaryota</taxon>
        <taxon>Metazoa</taxon>
        <taxon>Cnidaria</taxon>
        <taxon>Anthozoa</taxon>
        <taxon>Hexacorallia</taxon>
        <taxon>Scleractinia</taxon>
        <taxon>Astrocoeniina</taxon>
        <taxon>Pocilloporidae</taxon>
        <taxon>Stylophora</taxon>
    </lineage>
</organism>
<dbReference type="Proteomes" id="UP000225706">
    <property type="component" value="Unassembled WGS sequence"/>
</dbReference>
<protein>
    <submittedName>
        <fullName evidence="3">Uncharacterized protein</fullName>
    </submittedName>
</protein>
<evidence type="ECO:0000256" key="1">
    <source>
        <dbReference type="SAM" id="MobiDB-lite"/>
    </source>
</evidence>
<comment type="caution">
    <text evidence="3">The sequence shown here is derived from an EMBL/GenBank/DDBJ whole genome shotgun (WGS) entry which is preliminary data.</text>
</comment>
<sequence>MDIIAEGEELLPFFIVVLPLSLMVKIWIFNAFSSTANGDSSSASYSMSRGNFSTVTDSIHWSVNGSVNEYYTADIMNVTATMSHVMSNSVPVSSSRMLPPHCYHVCKCNYSAVSYSMSKGNFSTVTHSIHWSVNGSVNEYYTADIMNVTSTMSHVMSNSVPVSPPPMLPPHCYHVCKCNYSAEYATSSMKYNMTLNSSSAMYSMASMPSPVHHSMSSESMSVSYHVSPSPSGSSMTYTQSANFTPMSYSWTPWPTPSSTVSEPFYCPDVSCWVEIECMNHTNSISKTSYVSTSSIPPTDCPGKLDCK</sequence>
<proteinExistence type="predicted"/>
<keyword evidence="4" id="KW-1185">Reference proteome</keyword>
<evidence type="ECO:0000256" key="2">
    <source>
        <dbReference type="SAM" id="Phobius"/>
    </source>
</evidence>
<name>A0A2B4R5R5_STYPI</name>
<feature type="transmembrane region" description="Helical" evidence="2">
    <location>
        <begin position="12"/>
        <end position="32"/>
    </location>
</feature>
<evidence type="ECO:0000313" key="3">
    <source>
        <dbReference type="EMBL" id="PFX11707.1"/>
    </source>
</evidence>
<evidence type="ECO:0000313" key="4">
    <source>
        <dbReference type="Proteomes" id="UP000225706"/>
    </source>
</evidence>
<keyword evidence="2" id="KW-0812">Transmembrane</keyword>
<gene>
    <name evidence="3" type="ORF">AWC38_SpisGene24463</name>
</gene>
<dbReference type="EMBL" id="LSMT01001993">
    <property type="protein sequence ID" value="PFX11707.1"/>
    <property type="molecule type" value="Genomic_DNA"/>
</dbReference>
<feature type="region of interest" description="Disordered" evidence="1">
    <location>
        <begin position="288"/>
        <end position="307"/>
    </location>
</feature>
<feature type="non-terminal residue" evidence="3">
    <location>
        <position position="307"/>
    </location>
</feature>
<dbReference type="AlphaFoldDB" id="A0A2B4R5R5"/>